<feature type="transmembrane region" description="Helical" evidence="3">
    <location>
        <begin position="34"/>
        <end position="58"/>
    </location>
</feature>
<dbReference type="Proteomes" id="UP000807025">
    <property type="component" value="Unassembled WGS sequence"/>
</dbReference>
<comment type="caution">
    <text evidence="7">The sequence shown here is derived from an EMBL/GenBank/DDBJ whole genome shotgun (WGS) entry which is preliminary data.</text>
</comment>
<feature type="domain" description="PX" evidence="5">
    <location>
        <begin position="877"/>
        <end position="995"/>
    </location>
</feature>
<feature type="compositionally biased region" description="Basic and acidic residues" evidence="2">
    <location>
        <begin position="1179"/>
        <end position="1189"/>
    </location>
</feature>
<feature type="domain" description="RGS" evidence="4">
    <location>
        <begin position="441"/>
        <end position="587"/>
    </location>
</feature>
<feature type="region of interest" description="Disordered" evidence="2">
    <location>
        <begin position="1169"/>
        <end position="1189"/>
    </location>
</feature>
<feature type="region of interest" description="Disordered" evidence="2">
    <location>
        <begin position="717"/>
        <end position="800"/>
    </location>
</feature>
<dbReference type="Pfam" id="PF00615">
    <property type="entry name" value="RGS"/>
    <property type="match status" value="1"/>
</dbReference>
<evidence type="ECO:0000256" key="3">
    <source>
        <dbReference type="SAM" id="Phobius"/>
    </source>
</evidence>
<dbReference type="SUPFAM" id="SSF48097">
    <property type="entry name" value="Regulator of G-protein signaling, RGS"/>
    <property type="match status" value="1"/>
</dbReference>
<feature type="region of interest" description="Disordered" evidence="2">
    <location>
        <begin position="629"/>
        <end position="702"/>
    </location>
</feature>
<dbReference type="PROSITE" id="PS51207">
    <property type="entry name" value="PXA"/>
    <property type="match status" value="1"/>
</dbReference>
<dbReference type="Pfam" id="PF00787">
    <property type="entry name" value="PX"/>
    <property type="match status" value="1"/>
</dbReference>
<name>A0A9P6AAS3_PLEER</name>
<dbReference type="PANTHER" id="PTHR22775:SF3">
    <property type="entry name" value="SORTING NEXIN-13"/>
    <property type="match status" value="1"/>
</dbReference>
<evidence type="ECO:0000259" key="6">
    <source>
        <dbReference type="PROSITE" id="PS51207"/>
    </source>
</evidence>
<gene>
    <name evidence="7" type="ORF">BDN71DRAFT_1426009</name>
</gene>
<keyword evidence="8" id="KW-1185">Reference proteome</keyword>
<dbReference type="CDD" id="cd06876">
    <property type="entry name" value="PX_MDM1p"/>
    <property type="match status" value="1"/>
</dbReference>
<dbReference type="OrthoDB" id="120967at2759"/>
<dbReference type="InterPro" id="IPR036305">
    <property type="entry name" value="RGS_sf"/>
</dbReference>
<feature type="transmembrane region" description="Helical" evidence="3">
    <location>
        <begin position="6"/>
        <end position="27"/>
    </location>
</feature>
<protein>
    <submittedName>
        <fullName evidence="7">PhoX domain-containing protein</fullName>
    </submittedName>
</protein>
<dbReference type="SMART" id="SM00313">
    <property type="entry name" value="PXA"/>
    <property type="match status" value="1"/>
</dbReference>
<keyword evidence="3" id="KW-1133">Transmembrane helix</keyword>
<dbReference type="PANTHER" id="PTHR22775">
    <property type="entry name" value="SORTING NEXIN"/>
    <property type="match status" value="1"/>
</dbReference>
<evidence type="ECO:0000256" key="1">
    <source>
        <dbReference type="ARBA" id="ARBA00010883"/>
    </source>
</evidence>
<evidence type="ECO:0000256" key="2">
    <source>
        <dbReference type="SAM" id="MobiDB-lite"/>
    </source>
</evidence>
<evidence type="ECO:0000313" key="8">
    <source>
        <dbReference type="Proteomes" id="UP000807025"/>
    </source>
</evidence>
<accession>A0A9P6AAS3</accession>
<dbReference type="SMART" id="SM00312">
    <property type="entry name" value="PX"/>
    <property type="match status" value="1"/>
</dbReference>
<sequence>MSTFSTQGAIMLGIIVVSFPTVARIFLSPYVLLLLSPLILVFIAVASVGLHVCIGHWLDSWQKNGRTSLSSAARPYAFSTPAAWQAVLTRSQWSQSAPQTFPPLYPESKMISSTLNDILILIVRDFVLTWYKDISSSPSFPTAVSSVLHSSLSKLLDRAESVDLAALLVNRILPKITAHIEQFRQSEMALRGAGLERRLTQSEELDILLASRYATKGGEKLHPAIDNLSTTFTKQTEEAHLRQLIDKVLPYMLPETEAKSQALKIVAREIASCSVLYPIMDMVADPDFWNRMIDDIRQVHHSLGGCGYTPAVRNVLEAQSPQPHNRMSTPPVAATTETITIRTDVRQFESFLRSINRCSSLLDARRLKNDIMGEIRRTRMLLGNHEKEDWINGEKTEDVVAFLDRLYTAKRTVEERIVMLGGEDELRKSTALDSGIRSGLTLRNILANPSLISYFMEFMDRRNRSLLVQFWLTVESFKNPLESVDSGSSGDEEEMIQDTSNFTTMNEDISMINDLYFSSTTPHPALSSISAKYVNRIQEFARSEVSPSLSSQRKVRRSVMRAQSQVEKAMEPDFEEFQRSELWFRVAGDMEVGSKKQSAPPSLTEGPTSVSPPALVGSSLPFHFSWGNHSTQSLPPRPEAAPMLRATSSGSQVSVDLSRRIPPPDMELLMSSVPDLSGSSRAPLFDDPDAEDQKIDKSQSNRMDAIQAALTDIIATDKEESQKSSKMTAPSLSARPRPSRNVASSSEPKRTAKLVETQRPVFEDDYDDEIDEIDDDGGDSEDKIEDATDPSSSFHSAGPGDLQLSYEIGRLESKITSLQSQDAMLDKLIKKAELTGDAQELRLLKKSKTAMDREIRQFEFQKKQYEQQESANRLLSDKTRVSLVNSTVGEEDGKSVVRYLIEVQQLGPNGSFASGWIVARRYNEFLNTHIKLREKYALVKNLDFPGKRLVHALSGSFVDNRRAALEKYLQNLISIPAVCESDELRAFLSRDSPFMATEHRSSSKISPTFPGTDLVRTVYRSVAESIDDMFFGPSMLDVMIQRLTRQAAEFAGVVGAAVNDEEIVAQALDASGGKASEAALLHLSGDLKPLEGETSTSSFSSPICDLLLAVFELKKNNWLRRQAIVIILQQVLGGTIERIRKIREIFKAQLDESRLMSYLTLFRDQLWPGGQLKPPGKPRSTEEKLRTRDEANRKLSSLIPDLAANMIGRSNARRGARRIFAVLQNRRLNQHIAYTVVDEV</sequence>
<dbReference type="SMART" id="SM00315">
    <property type="entry name" value="RGS"/>
    <property type="match status" value="1"/>
</dbReference>
<comment type="similarity">
    <text evidence="1">Belongs to the sorting nexin family.</text>
</comment>
<dbReference type="PROSITE" id="PS50195">
    <property type="entry name" value="PX"/>
    <property type="match status" value="1"/>
</dbReference>
<dbReference type="AlphaFoldDB" id="A0A9P6AAS3"/>
<proteinExistence type="inferred from homology"/>
<dbReference type="Gene3D" id="3.30.1520.10">
    <property type="entry name" value="Phox-like domain"/>
    <property type="match status" value="1"/>
</dbReference>
<dbReference type="InterPro" id="IPR001683">
    <property type="entry name" value="PX_dom"/>
</dbReference>
<dbReference type="EMBL" id="MU154521">
    <property type="protein sequence ID" value="KAF9502322.1"/>
    <property type="molecule type" value="Genomic_DNA"/>
</dbReference>
<keyword evidence="3" id="KW-0472">Membrane</keyword>
<feature type="domain" description="PXA" evidence="6">
    <location>
        <begin position="108"/>
        <end position="297"/>
    </location>
</feature>
<evidence type="ECO:0000259" key="5">
    <source>
        <dbReference type="PROSITE" id="PS50195"/>
    </source>
</evidence>
<dbReference type="InterPro" id="IPR003114">
    <property type="entry name" value="Phox_assoc"/>
</dbReference>
<dbReference type="PROSITE" id="PS50132">
    <property type="entry name" value="RGS"/>
    <property type="match status" value="1"/>
</dbReference>
<evidence type="ECO:0000259" key="4">
    <source>
        <dbReference type="PROSITE" id="PS50132"/>
    </source>
</evidence>
<dbReference type="Gene3D" id="1.10.167.10">
    <property type="entry name" value="Regulator of G-protein Signalling 4, domain 2"/>
    <property type="match status" value="1"/>
</dbReference>
<dbReference type="InterPro" id="IPR036871">
    <property type="entry name" value="PX_dom_sf"/>
</dbReference>
<dbReference type="SUPFAM" id="SSF64268">
    <property type="entry name" value="PX domain"/>
    <property type="match status" value="1"/>
</dbReference>
<feature type="compositionally biased region" description="Polar residues" evidence="2">
    <location>
        <begin position="646"/>
        <end position="655"/>
    </location>
</feature>
<dbReference type="GO" id="GO:0035091">
    <property type="term" value="F:phosphatidylinositol binding"/>
    <property type="evidence" value="ECO:0007669"/>
    <property type="project" value="InterPro"/>
</dbReference>
<dbReference type="Pfam" id="PF02194">
    <property type="entry name" value="PXA"/>
    <property type="match status" value="1"/>
</dbReference>
<reference evidence="7" key="1">
    <citation type="submission" date="2020-11" db="EMBL/GenBank/DDBJ databases">
        <authorList>
            <consortium name="DOE Joint Genome Institute"/>
            <person name="Ahrendt S."/>
            <person name="Riley R."/>
            <person name="Andreopoulos W."/>
            <person name="Labutti K."/>
            <person name="Pangilinan J."/>
            <person name="Ruiz-Duenas F.J."/>
            <person name="Barrasa J.M."/>
            <person name="Sanchez-Garcia M."/>
            <person name="Camarero S."/>
            <person name="Miyauchi S."/>
            <person name="Serrano A."/>
            <person name="Linde D."/>
            <person name="Babiker R."/>
            <person name="Drula E."/>
            <person name="Ayuso-Fernandez I."/>
            <person name="Pacheco R."/>
            <person name="Padilla G."/>
            <person name="Ferreira P."/>
            <person name="Barriuso J."/>
            <person name="Kellner H."/>
            <person name="Castanera R."/>
            <person name="Alfaro M."/>
            <person name="Ramirez L."/>
            <person name="Pisabarro A.G."/>
            <person name="Kuo A."/>
            <person name="Tritt A."/>
            <person name="Lipzen A."/>
            <person name="He G."/>
            <person name="Yan M."/>
            <person name="Ng V."/>
            <person name="Cullen D."/>
            <person name="Martin F."/>
            <person name="Rosso M.-N."/>
            <person name="Henrissat B."/>
            <person name="Hibbett D."/>
            <person name="Martinez A.T."/>
            <person name="Grigoriev I.V."/>
        </authorList>
    </citation>
    <scope>NUCLEOTIDE SEQUENCE</scope>
    <source>
        <strain evidence="7">ATCC 90797</strain>
    </source>
</reference>
<dbReference type="InterPro" id="IPR013937">
    <property type="entry name" value="Sorting_nexin_C"/>
</dbReference>
<keyword evidence="3" id="KW-0812">Transmembrane</keyword>
<dbReference type="InterPro" id="IPR016137">
    <property type="entry name" value="RGS"/>
</dbReference>
<dbReference type="Pfam" id="PF08628">
    <property type="entry name" value="Nexin_C"/>
    <property type="match status" value="1"/>
</dbReference>
<evidence type="ECO:0000313" key="7">
    <source>
        <dbReference type="EMBL" id="KAF9502322.1"/>
    </source>
</evidence>
<dbReference type="InterPro" id="IPR044926">
    <property type="entry name" value="RGS_subdomain_2"/>
</dbReference>
<organism evidence="7 8">
    <name type="scientific">Pleurotus eryngii</name>
    <name type="common">Boletus of the steppes</name>
    <dbReference type="NCBI Taxonomy" id="5323"/>
    <lineage>
        <taxon>Eukaryota</taxon>
        <taxon>Fungi</taxon>
        <taxon>Dikarya</taxon>
        <taxon>Basidiomycota</taxon>
        <taxon>Agaricomycotina</taxon>
        <taxon>Agaricomycetes</taxon>
        <taxon>Agaricomycetidae</taxon>
        <taxon>Agaricales</taxon>
        <taxon>Pleurotineae</taxon>
        <taxon>Pleurotaceae</taxon>
        <taxon>Pleurotus</taxon>
    </lineage>
</organism>
<feature type="compositionally biased region" description="Acidic residues" evidence="2">
    <location>
        <begin position="763"/>
        <end position="788"/>
    </location>
</feature>